<dbReference type="Pfam" id="PF00665">
    <property type="entry name" value="rve"/>
    <property type="match status" value="1"/>
</dbReference>
<name>A0A0J7MSH3_LASNI</name>
<gene>
    <name evidence="3" type="ORF">RF55_19983</name>
</gene>
<feature type="domain" description="Integrase catalytic" evidence="2">
    <location>
        <begin position="143"/>
        <end position="301"/>
    </location>
</feature>
<dbReference type="EMBL" id="LBMM01019745">
    <property type="protein sequence ID" value="KMQ83465.1"/>
    <property type="molecule type" value="Genomic_DNA"/>
</dbReference>
<dbReference type="InterPro" id="IPR036397">
    <property type="entry name" value="RNaseH_sf"/>
</dbReference>
<dbReference type="GO" id="GO:0003964">
    <property type="term" value="F:RNA-directed DNA polymerase activity"/>
    <property type="evidence" value="ECO:0007669"/>
    <property type="project" value="UniProtKB-EC"/>
</dbReference>
<dbReference type="PaxDb" id="67767-A0A0J7MSH3"/>
<dbReference type="FunFam" id="1.10.340.70:FF:000001">
    <property type="entry name" value="Retrovirus-related Pol polyprotein from transposon gypsy-like Protein"/>
    <property type="match status" value="1"/>
</dbReference>
<dbReference type="GO" id="GO:0003676">
    <property type="term" value="F:nucleic acid binding"/>
    <property type="evidence" value="ECO:0007669"/>
    <property type="project" value="InterPro"/>
</dbReference>
<dbReference type="GO" id="GO:0015074">
    <property type="term" value="P:DNA integration"/>
    <property type="evidence" value="ECO:0007669"/>
    <property type="project" value="InterPro"/>
</dbReference>
<dbReference type="InterPro" id="IPR001584">
    <property type="entry name" value="Integrase_cat-core"/>
</dbReference>
<dbReference type="Gene3D" id="1.10.340.70">
    <property type="match status" value="1"/>
</dbReference>
<dbReference type="EC" id="2.7.7.49" evidence="1"/>
<dbReference type="InterPro" id="IPR012337">
    <property type="entry name" value="RNaseH-like_sf"/>
</dbReference>
<sequence length="435" mass="50179">MLHVDALSRNPFPSCLLINEDSDSLIFRFRKAQQEDSELQKFFRTSGDQATEGFIIENNLLYKEDNNRELRLVVPKTMQSQVIRQAHENGHFAADKTELLLKRNYWFKGMRPKIEKIIQNCITCILAEKKHGKREGFLNPINKGEVPLHTYHVDHLGPLASTKKSYRHIFVIVDAFSKFVWLYATRTTGTTEVLDRMKKQAIVFGNPLRIILDRGSAFTSGDFENYCKEQKIEHILITTGLPRANGQAERVNRTLIPLLTKLATPKEGEWYKYLGTAQQYLNATCCRSTRMTPFQLLFGTHMRLKTCPDVKEMIEKELVLIFNENRDELRQQAKENILRVQKQNKKYFDAARKPAKKYQIGQLVAIKRTQLKPGLKLAIKFLGPYQVIKNTSADKYVVGKVGKHEGPMRTTTTAEYMKPWIDSDSSCEDLEDDSI</sequence>
<dbReference type="Proteomes" id="UP000036403">
    <property type="component" value="Unassembled WGS sequence"/>
</dbReference>
<organism evidence="3 4">
    <name type="scientific">Lasius niger</name>
    <name type="common">Black garden ant</name>
    <dbReference type="NCBI Taxonomy" id="67767"/>
    <lineage>
        <taxon>Eukaryota</taxon>
        <taxon>Metazoa</taxon>
        <taxon>Ecdysozoa</taxon>
        <taxon>Arthropoda</taxon>
        <taxon>Hexapoda</taxon>
        <taxon>Insecta</taxon>
        <taxon>Pterygota</taxon>
        <taxon>Neoptera</taxon>
        <taxon>Endopterygota</taxon>
        <taxon>Hymenoptera</taxon>
        <taxon>Apocrita</taxon>
        <taxon>Aculeata</taxon>
        <taxon>Formicoidea</taxon>
        <taxon>Formicidae</taxon>
        <taxon>Formicinae</taxon>
        <taxon>Lasius</taxon>
        <taxon>Lasius</taxon>
    </lineage>
</organism>
<dbReference type="InterPro" id="IPR050951">
    <property type="entry name" value="Retrovirus_Pol_polyprotein"/>
</dbReference>
<dbReference type="Gene3D" id="3.30.420.10">
    <property type="entry name" value="Ribonuclease H-like superfamily/Ribonuclease H"/>
    <property type="match status" value="1"/>
</dbReference>
<dbReference type="PANTHER" id="PTHR37984:SF5">
    <property type="entry name" value="PROTEIN NYNRIN-LIKE"/>
    <property type="match status" value="1"/>
</dbReference>
<evidence type="ECO:0000256" key="1">
    <source>
        <dbReference type="ARBA" id="ARBA00012493"/>
    </source>
</evidence>
<protein>
    <recommendedName>
        <fullName evidence="1">RNA-directed DNA polymerase</fullName>
        <ecNumber evidence="1">2.7.7.49</ecNumber>
    </recommendedName>
</protein>
<dbReference type="PROSITE" id="PS50994">
    <property type="entry name" value="INTEGRASE"/>
    <property type="match status" value="1"/>
</dbReference>
<dbReference type="SUPFAM" id="SSF53098">
    <property type="entry name" value="Ribonuclease H-like"/>
    <property type="match status" value="1"/>
</dbReference>
<dbReference type="Pfam" id="PF17921">
    <property type="entry name" value="Integrase_H2C2"/>
    <property type="match status" value="1"/>
</dbReference>
<dbReference type="InterPro" id="IPR041588">
    <property type="entry name" value="Integrase_H2C2"/>
</dbReference>
<dbReference type="STRING" id="67767.A0A0J7MSH3"/>
<proteinExistence type="predicted"/>
<dbReference type="PANTHER" id="PTHR37984">
    <property type="entry name" value="PROTEIN CBG26694"/>
    <property type="match status" value="1"/>
</dbReference>
<evidence type="ECO:0000313" key="3">
    <source>
        <dbReference type="EMBL" id="KMQ83465.1"/>
    </source>
</evidence>
<comment type="caution">
    <text evidence="3">The sequence shown here is derived from an EMBL/GenBank/DDBJ whole genome shotgun (WGS) entry which is preliminary data.</text>
</comment>
<keyword evidence="4" id="KW-1185">Reference proteome</keyword>
<accession>A0A0J7MSH3</accession>
<evidence type="ECO:0000259" key="2">
    <source>
        <dbReference type="PROSITE" id="PS50994"/>
    </source>
</evidence>
<evidence type="ECO:0000313" key="4">
    <source>
        <dbReference type="Proteomes" id="UP000036403"/>
    </source>
</evidence>
<reference evidence="3 4" key="1">
    <citation type="submission" date="2015-04" db="EMBL/GenBank/DDBJ databases">
        <title>Lasius niger genome sequencing.</title>
        <authorList>
            <person name="Konorov E.A."/>
            <person name="Nikitin M.A."/>
            <person name="Kirill M.V."/>
            <person name="Chang P."/>
        </authorList>
    </citation>
    <scope>NUCLEOTIDE SEQUENCE [LARGE SCALE GENOMIC DNA]</scope>
    <source>
        <tissue evidence="3">Whole</tissue>
    </source>
</reference>
<dbReference type="OrthoDB" id="7554763at2759"/>
<dbReference type="AlphaFoldDB" id="A0A0J7MSH3"/>